<evidence type="ECO:0000313" key="12">
    <source>
        <dbReference type="EMBL" id="OAT80787.1"/>
    </source>
</evidence>
<dbReference type="Gene3D" id="3.20.20.80">
    <property type="entry name" value="Glycosidases"/>
    <property type="match status" value="1"/>
</dbReference>
<accession>A0A1B7LCZ1</accession>
<dbReference type="GO" id="GO:0004134">
    <property type="term" value="F:4-alpha-glucanotransferase activity"/>
    <property type="evidence" value="ECO:0007669"/>
    <property type="project" value="UniProtKB-EC"/>
</dbReference>
<name>A0A1B7LCZ1_9FIRM</name>
<gene>
    <name evidence="12" type="ORF">A6M21_12630</name>
</gene>
<organism evidence="12 13">
    <name type="scientific">Desulfotomaculum copahuensis</name>
    <dbReference type="NCBI Taxonomy" id="1838280"/>
    <lineage>
        <taxon>Bacteria</taxon>
        <taxon>Bacillati</taxon>
        <taxon>Bacillota</taxon>
        <taxon>Clostridia</taxon>
        <taxon>Eubacteriales</taxon>
        <taxon>Desulfotomaculaceae</taxon>
        <taxon>Desulfotomaculum</taxon>
    </lineage>
</organism>
<sequence>MKDGALRSLEQLARLYGVITEYRDFTGRLRRASPHALLAVLAALGAPVAGPADIPDALRRRRQELWLRSCEPVVVCRAGKDPGLELRLADNRWKGGILCHLEPEKGEPRQWTCDPAGLPVMGAEKVAGVEYTARRLPLPAGLPPGYYRLILHLPDGICESTLISAPARAYNLPAGTGRIWGTFLPLYALRSDRSWAAGDITDLEMLLHWIRGRGGSLAGTPPMLAAYMDDPFDPSPYAPVSRMFWNEFYLDVTRVPELVRCPQARDLIASPDFKAQVAALRRAPLVDYRRGMKLKRRVLEMLARCCFAAESARLAALHRWTAENPAARDYARFRAVAEQRRSTWIEWPEPLRSGNLRPGDFDPEAERYHLYVQWLAREQFGALADRAREHGTGLYLDFPLGVHAGGYDVWRERDVFATTAACGAPPDALNARGQNWGFPPLHPGRLRERGYRYFIACLRHHMRHAGFLRLDHIMGMHRLYWIPAGLPADGGVYVRYPAEEFYAVLSLESRHHRTVLVGEDLGTVEGSVRETLTQNGIHRMYVLPFEFKPVPGRGLNRVPAGSLACLNTHDMPPFTAFWRQSKPATRAALAGFLYRRGLLSAAGRNVRAVLQGCLKYLAASRARILLVNLEDLWLETAPQNVPGTGVEKPNWRRKAHRNFENFSRAPGVLKILAQVDRLRKRGLSR</sequence>
<evidence type="ECO:0000256" key="1">
    <source>
        <dbReference type="ARBA" id="ARBA00000439"/>
    </source>
</evidence>
<dbReference type="InterPro" id="IPR017853">
    <property type="entry name" value="GH"/>
</dbReference>
<evidence type="ECO:0000259" key="11">
    <source>
        <dbReference type="Pfam" id="PF21226"/>
    </source>
</evidence>
<dbReference type="InterPro" id="IPR048458">
    <property type="entry name" value="MalQ_N"/>
</dbReference>
<dbReference type="EC" id="2.4.1.25" evidence="3 10"/>
<dbReference type="NCBIfam" id="TIGR00217">
    <property type="entry name" value="malQ"/>
    <property type="match status" value="1"/>
</dbReference>
<dbReference type="PANTHER" id="PTHR32438">
    <property type="entry name" value="4-ALPHA-GLUCANOTRANSFERASE DPE1, CHLOROPLASTIC/AMYLOPLASTIC"/>
    <property type="match status" value="1"/>
</dbReference>
<dbReference type="Pfam" id="PF21226">
    <property type="entry name" value="MalQ_N"/>
    <property type="match status" value="1"/>
</dbReference>
<dbReference type="RefSeq" id="WP_066669390.1">
    <property type="nucleotide sequence ID" value="NZ_LYVF01000173.1"/>
</dbReference>
<evidence type="ECO:0000256" key="2">
    <source>
        <dbReference type="ARBA" id="ARBA00005684"/>
    </source>
</evidence>
<dbReference type="EMBL" id="LYVF01000173">
    <property type="protein sequence ID" value="OAT80787.1"/>
    <property type="molecule type" value="Genomic_DNA"/>
</dbReference>
<dbReference type="AlphaFoldDB" id="A0A1B7LCZ1"/>
<keyword evidence="13" id="KW-1185">Reference proteome</keyword>
<evidence type="ECO:0000256" key="6">
    <source>
        <dbReference type="ARBA" id="ARBA00022679"/>
    </source>
</evidence>
<dbReference type="OrthoDB" id="9811841at2"/>
<protein>
    <recommendedName>
        <fullName evidence="4 10">4-alpha-glucanotransferase</fullName>
        <ecNumber evidence="3 10">2.4.1.25</ecNumber>
    </recommendedName>
    <alternativeName>
        <fullName evidence="8 10">Amylomaltase</fullName>
    </alternativeName>
    <alternativeName>
        <fullName evidence="9 10">Disproportionating enzyme</fullName>
    </alternativeName>
</protein>
<keyword evidence="6 10" id="KW-0808">Transferase</keyword>
<reference evidence="12 13" key="1">
    <citation type="submission" date="2016-04" db="EMBL/GenBank/DDBJ databases">
        <authorList>
            <person name="Evans L.H."/>
            <person name="Alamgir A."/>
            <person name="Owens N."/>
            <person name="Weber N.D."/>
            <person name="Virtaneva K."/>
            <person name="Barbian K."/>
            <person name="Babar A."/>
            <person name="Rosenke K."/>
        </authorList>
    </citation>
    <scope>NUCLEOTIDE SEQUENCE [LARGE SCALE GENOMIC DNA]</scope>
    <source>
        <strain evidence="12 13">LMa1</strain>
    </source>
</reference>
<dbReference type="SUPFAM" id="SSF51445">
    <property type="entry name" value="(Trans)glycosidases"/>
    <property type="match status" value="1"/>
</dbReference>
<evidence type="ECO:0000313" key="13">
    <source>
        <dbReference type="Proteomes" id="UP000078532"/>
    </source>
</evidence>
<evidence type="ECO:0000256" key="5">
    <source>
        <dbReference type="ARBA" id="ARBA00022676"/>
    </source>
</evidence>
<proteinExistence type="inferred from homology"/>
<dbReference type="Proteomes" id="UP000078532">
    <property type="component" value="Unassembled WGS sequence"/>
</dbReference>
<dbReference type="STRING" id="1838280.A6M21_12630"/>
<dbReference type="PANTHER" id="PTHR32438:SF5">
    <property type="entry name" value="4-ALPHA-GLUCANOTRANSFERASE DPE1, CHLOROPLASTIC_AMYLOPLASTIC"/>
    <property type="match status" value="1"/>
</dbReference>
<evidence type="ECO:0000256" key="8">
    <source>
        <dbReference type="ARBA" id="ARBA00031423"/>
    </source>
</evidence>
<feature type="domain" description="MalQ N-terminal beta-sandwich" evidence="11">
    <location>
        <begin position="71"/>
        <end position="166"/>
    </location>
</feature>
<keyword evidence="5 10" id="KW-0328">Glycosyltransferase</keyword>
<evidence type="ECO:0000256" key="7">
    <source>
        <dbReference type="ARBA" id="ARBA00023277"/>
    </source>
</evidence>
<dbReference type="Pfam" id="PF02446">
    <property type="entry name" value="Glyco_hydro_77"/>
    <property type="match status" value="1"/>
</dbReference>
<evidence type="ECO:0000256" key="10">
    <source>
        <dbReference type="RuleBase" id="RU361207"/>
    </source>
</evidence>
<comment type="catalytic activity">
    <reaction evidence="1 10">
        <text>Transfers a segment of a (1-&gt;4)-alpha-D-glucan to a new position in an acceptor, which may be glucose or a (1-&gt;4)-alpha-D-glucan.</text>
        <dbReference type="EC" id="2.4.1.25"/>
    </reaction>
</comment>
<comment type="similarity">
    <text evidence="2 10">Belongs to the disproportionating enzyme family.</text>
</comment>
<dbReference type="GO" id="GO:0005975">
    <property type="term" value="P:carbohydrate metabolic process"/>
    <property type="evidence" value="ECO:0007669"/>
    <property type="project" value="InterPro"/>
</dbReference>
<evidence type="ECO:0000256" key="4">
    <source>
        <dbReference type="ARBA" id="ARBA00020295"/>
    </source>
</evidence>
<evidence type="ECO:0000256" key="9">
    <source>
        <dbReference type="ARBA" id="ARBA00031501"/>
    </source>
</evidence>
<dbReference type="InterPro" id="IPR003385">
    <property type="entry name" value="Glyco_hydro_77"/>
</dbReference>
<evidence type="ECO:0000256" key="3">
    <source>
        <dbReference type="ARBA" id="ARBA00012560"/>
    </source>
</evidence>
<keyword evidence="7 10" id="KW-0119">Carbohydrate metabolism</keyword>
<comment type="caution">
    <text evidence="12">The sequence shown here is derived from an EMBL/GenBank/DDBJ whole genome shotgun (WGS) entry which is preliminary data.</text>
</comment>